<dbReference type="EMBL" id="JBIAFJ010000016">
    <property type="protein sequence ID" value="MFE9171584.1"/>
    <property type="molecule type" value="Genomic_DNA"/>
</dbReference>
<gene>
    <name evidence="3" type="ORF">ACFYNZ_19010</name>
</gene>
<sequence length="542" mass="56402">MNRPVSVPVVPGHRTSDRAPATAGSTRPTAAAVLALARAESVRMLRHPAVLVAVAVIVLPWVYQAATGDQGNQFPVLHVESRLVQLPMVLLAAGTALAVNLACLRASRQGVDALYEVLVLPRWGRVAAHLLSVLPVALLAAALSGARLFQLGTRSGAAGSVQVWELLAVPALVLFAGAVGVLVAQVTKAVAAAPLVIAVLGLVTLAGLVNNTSRSRWLSPVAYENEFAAPLPTALVWRPAEWHLLWLLALAALLALVSLRLSGMRSRLLTGTGAVAVALAVAAAGMQVRSMPRALEDRLATATERPAAGQHCRTVERVTYCAFPEFSGRITQWSDVVRGELRNVPADVASAKYTVRQRIFPQGNGTGASVPPPADSWAADDRAAGTPGAVTVGTDWTEGGHGADIANNEVISFAGLFAHRLVGGGQLETDRLTPVCGARAVVTLWLAVRATPGTEGAYSSLTKRTFGGGVQLPVLGSAAGLNFAAPEQTVVTELLDKPADEVGSVVRDSWKELTASGTSTERAADLLGVPVPKTDPAERGLC</sequence>
<name>A0ABW6KUK4_9ACTN</name>
<keyword evidence="2" id="KW-0472">Membrane</keyword>
<keyword evidence="4" id="KW-1185">Reference proteome</keyword>
<feature type="transmembrane region" description="Helical" evidence="2">
    <location>
        <begin position="86"/>
        <end position="106"/>
    </location>
</feature>
<feature type="transmembrane region" description="Helical" evidence="2">
    <location>
        <begin position="190"/>
        <end position="209"/>
    </location>
</feature>
<evidence type="ECO:0008006" key="5">
    <source>
        <dbReference type="Google" id="ProtNLM"/>
    </source>
</evidence>
<keyword evidence="2" id="KW-0812">Transmembrane</keyword>
<feature type="transmembrane region" description="Helical" evidence="2">
    <location>
        <begin position="126"/>
        <end position="149"/>
    </location>
</feature>
<organism evidence="3 4">
    <name type="scientific">Streptomyces kebangsaanensis</name>
    <dbReference type="NCBI Taxonomy" id="864058"/>
    <lineage>
        <taxon>Bacteria</taxon>
        <taxon>Bacillati</taxon>
        <taxon>Actinomycetota</taxon>
        <taxon>Actinomycetes</taxon>
        <taxon>Kitasatosporales</taxon>
        <taxon>Streptomycetaceae</taxon>
        <taxon>Streptomyces</taxon>
    </lineage>
</organism>
<feature type="transmembrane region" description="Helical" evidence="2">
    <location>
        <begin position="268"/>
        <end position="288"/>
    </location>
</feature>
<comment type="caution">
    <text evidence="3">The sequence shown here is derived from an EMBL/GenBank/DDBJ whole genome shotgun (WGS) entry which is preliminary data.</text>
</comment>
<feature type="region of interest" description="Disordered" evidence="1">
    <location>
        <begin position="1"/>
        <end position="25"/>
    </location>
</feature>
<feature type="transmembrane region" description="Helical" evidence="2">
    <location>
        <begin position="242"/>
        <end position="261"/>
    </location>
</feature>
<dbReference type="RefSeq" id="WP_388348560.1">
    <property type="nucleotide sequence ID" value="NZ_JBIAFJ010000016.1"/>
</dbReference>
<evidence type="ECO:0000256" key="1">
    <source>
        <dbReference type="SAM" id="MobiDB-lite"/>
    </source>
</evidence>
<evidence type="ECO:0000313" key="3">
    <source>
        <dbReference type="EMBL" id="MFE9171584.1"/>
    </source>
</evidence>
<protein>
    <recommendedName>
        <fullName evidence="5">ABC transporter permease</fullName>
    </recommendedName>
</protein>
<accession>A0ABW6KUK4</accession>
<feature type="transmembrane region" description="Helical" evidence="2">
    <location>
        <begin position="161"/>
        <end position="183"/>
    </location>
</feature>
<proteinExistence type="predicted"/>
<feature type="region of interest" description="Disordered" evidence="1">
    <location>
        <begin position="362"/>
        <end position="395"/>
    </location>
</feature>
<evidence type="ECO:0000256" key="2">
    <source>
        <dbReference type="SAM" id="Phobius"/>
    </source>
</evidence>
<dbReference type="Proteomes" id="UP001601197">
    <property type="component" value="Unassembled WGS sequence"/>
</dbReference>
<reference evidence="3 4" key="1">
    <citation type="submission" date="2024-10" db="EMBL/GenBank/DDBJ databases">
        <title>The Natural Products Discovery Center: Release of the First 8490 Sequenced Strains for Exploring Actinobacteria Biosynthetic Diversity.</title>
        <authorList>
            <person name="Kalkreuter E."/>
            <person name="Kautsar S.A."/>
            <person name="Yang D."/>
            <person name="Bader C.D."/>
            <person name="Teijaro C.N."/>
            <person name="Fluegel L."/>
            <person name="Davis C.M."/>
            <person name="Simpson J.R."/>
            <person name="Lauterbach L."/>
            <person name="Steele A.D."/>
            <person name="Gui C."/>
            <person name="Meng S."/>
            <person name="Li G."/>
            <person name="Viehrig K."/>
            <person name="Ye F."/>
            <person name="Su P."/>
            <person name="Kiefer A.F."/>
            <person name="Nichols A."/>
            <person name="Cepeda A.J."/>
            <person name="Yan W."/>
            <person name="Fan B."/>
            <person name="Jiang Y."/>
            <person name="Adhikari A."/>
            <person name="Zheng C.-J."/>
            <person name="Schuster L."/>
            <person name="Cowan T.M."/>
            <person name="Smanski M.J."/>
            <person name="Chevrette M.G."/>
            <person name="De Carvalho L.P.S."/>
            <person name="Shen B."/>
        </authorList>
    </citation>
    <scope>NUCLEOTIDE SEQUENCE [LARGE SCALE GENOMIC DNA]</scope>
    <source>
        <strain evidence="3 4">NPDC007147</strain>
    </source>
</reference>
<evidence type="ECO:0000313" key="4">
    <source>
        <dbReference type="Proteomes" id="UP001601197"/>
    </source>
</evidence>
<feature type="transmembrane region" description="Helical" evidence="2">
    <location>
        <begin position="48"/>
        <end position="66"/>
    </location>
</feature>
<keyword evidence="2" id="KW-1133">Transmembrane helix</keyword>